<dbReference type="Gene3D" id="1.10.8.60">
    <property type="match status" value="1"/>
</dbReference>
<dbReference type="Pfam" id="PF00004">
    <property type="entry name" value="AAA"/>
    <property type="match status" value="2"/>
</dbReference>
<comment type="caution">
    <text evidence="7">The sequence shown here is derived from an EMBL/GenBank/DDBJ whole genome shotgun (WGS) entry which is preliminary data.</text>
</comment>
<name>A0A8H4EI25_GIGMA</name>
<dbReference type="GO" id="GO:0005524">
    <property type="term" value="F:ATP binding"/>
    <property type="evidence" value="ECO:0007669"/>
    <property type="project" value="UniProtKB-KW"/>
</dbReference>
<dbReference type="InterPro" id="IPR003960">
    <property type="entry name" value="ATPase_AAA_CS"/>
</dbReference>
<dbReference type="InterPro" id="IPR003959">
    <property type="entry name" value="ATPase_AAA_core"/>
</dbReference>
<proteinExistence type="inferred from homology"/>
<dbReference type="SMART" id="SM00382">
    <property type="entry name" value="AAA"/>
    <property type="match status" value="1"/>
</dbReference>
<dbReference type="AlphaFoldDB" id="A0A8H4EI25"/>
<evidence type="ECO:0000256" key="3">
    <source>
        <dbReference type="ARBA" id="ARBA00022741"/>
    </source>
</evidence>
<evidence type="ECO:0000313" key="8">
    <source>
        <dbReference type="Proteomes" id="UP000439903"/>
    </source>
</evidence>
<dbReference type="PANTHER" id="PTHR23077:SF117">
    <property type="entry name" value="AAA+ ATPASE DOMAIN-CONTAINING PROTEIN"/>
    <property type="match status" value="1"/>
</dbReference>
<sequence length="393" mass="43774">MWIHPNRYYYLGLLEQEKHMLFMSYVLNIKSSLTIGDLAAEFPAEPEKGLRHYLALAYNSQPSVLLIENIELFFPINGDSPLVLYYFRELLDNCFKEKVAITVIGTSINIDSINPAARSLFEDEIEFGTLTPMERLEIFETCAKNLDFSLDVDIKDINDKCHGFVAADVVSLCRMAAEHSDTKSIQQTGEPCELKISNDDFLYGLQKIRISGLQEKNSVQKVESVKWSDIGGLEEVKSVLEESVIWIYKHVDSFRHLGIRPSNGVLLYGPPGTGKTLIAKAVATESSANFIPVSIPDLIKGEIGESEKAIANVFKIARRCSPCIVFLDELEAMFGCKESSGSFGKKIISQLLLELDESDSVDQGVVVLAATNNPEAIDPSLLRPGRIDRLRNC</sequence>
<dbReference type="PANTHER" id="PTHR23077">
    <property type="entry name" value="AAA-FAMILY ATPASE"/>
    <property type="match status" value="1"/>
</dbReference>
<keyword evidence="3 5" id="KW-0547">Nucleotide-binding</keyword>
<feature type="domain" description="AAA+ ATPase" evidence="6">
    <location>
        <begin position="261"/>
        <end position="393"/>
    </location>
</feature>
<reference evidence="7 8" key="1">
    <citation type="journal article" date="2019" name="Environ. Microbiol.">
        <title>At the nexus of three kingdoms: the genome of the mycorrhizal fungus Gigaspora margarita provides insights into plant, endobacterial and fungal interactions.</title>
        <authorList>
            <person name="Venice F."/>
            <person name="Ghignone S."/>
            <person name="Salvioli di Fossalunga A."/>
            <person name="Amselem J."/>
            <person name="Novero M."/>
            <person name="Xianan X."/>
            <person name="Sedzielewska Toro K."/>
            <person name="Morin E."/>
            <person name="Lipzen A."/>
            <person name="Grigoriev I.V."/>
            <person name="Henrissat B."/>
            <person name="Martin F.M."/>
            <person name="Bonfante P."/>
        </authorList>
    </citation>
    <scope>NUCLEOTIDE SEQUENCE [LARGE SCALE GENOMIC DNA]</scope>
    <source>
        <strain evidence="7 8">BEG34</strain>
    </source>
</reference>
<keyword evidence="8" id="KW-1185">Reference proteome</keyword>
<dbReference type="OrthoDB" id="10254455at2759"/>
<comment type="similarity">
    <text evidence="5">Belongs to the AAA ATPase family.</text>
</comment>
<gene>
    <name evidence="7" type="ORF">F8M41_022347</name>
</gene>
<accession>A0A8H4EI25</accession>
<evidence type="ECO:0000256" key="2">
    <source>
        <dbReference type="ARBA" id="ARBA00022490"/>
    </source>
</evidence>
<dbReference type="SUPFAM" id="SSF52540">
    <property type="entry name" value="P-loop containing nucleoside triphosphate hydrolases"/>
    <property type="match status" value="2"/>
</dbReference>
<dbReference type="EMBL" id="WTPW01000690">
    <property type="protein sequence ID" value="KAF0488259.1"/>
    <property type="molecule type" value="Genomic_DNA"/>
</dbReference>
<dbReference type="Pfam" id="PF17862">
    <property type="entry name" value="AAA_lid_3"/>
    <property type="match status" value="1"/>
</dbReference>
<keyword evidence="2" id="KW-0963">Cytoplasm</keyword>
<evidence type="ECO:0000256" key="1">
    <source>
        <dbReference type="ARBA" id="ARBA00004496"/>
    </source>
</evidence>
<protein>
    <submittedName>
        <fullName evidence="7">AAA-domain-containing protein</fullName>
    </submittedName>
</protein>
<dbReference type="Gene3D" id="3.40.50.300">
    <property type="entry name" value="P-loop containing nucleotide triphosphate hydrolases"/>
    <property type="match status" value="2"/>
</dbReference>
<dbReference type="InterPro" id="IPR027417">
    <property type="entry name" value="P-loop_NTPase"/>
</dbReference>
<evidence type="ECO:0000256" key="5">
    <source>
        <dbReference type="RuleBase" id="RU003651"/>
    </source>
</evidence>
<organism evidence="7 8">
    <name type="scientific">Gigaspora margarita</name>
    <dbReference type="NCBI Taxonomy" id="4874"/>
    <lineage>
        <taxon>Eukaryota</taxon>
        <taxon>Fungi</taxon>
        <taxon>Fungi incertae sedis</taxon>
        <taxon>Mucoromycota</taxon>
        <taxon>Glomeromycotina</taxon>
        <taxon>Glomeromycetes</taxon>
        <taxon>Diversisporales</taxon>
        <taxon>Gigasporaceae</taxon>
        <taxon>Gigaspora</taxon>
    </lineage>
</organism>
<dbReference type="FunFam" id="3.40.50.300:FF:001054">
    <property type="entry name" value="ATPase, AAA family, putative"/>
    <property type="match status" value="1"/>
</dbReference>
<dbReference type="InterPro" id="IPR050168">
    <property type="entry name" value="AAA_ATPase_domain"/>
</dbReference>
<evidence type="ECO:0000259" key="6">
    <source>
        <dbReference type="SMART" id="SM00382"/>
    </source>
</evidence>
<dbReference type="InterPro" id="IPR041569">
    <property type="entry name" value="AAA_lid_3"/>
</dbReference>
<dbReference type="Proteomes" id="UP000439903">
    <property type="component" value="Unassembled WGS sequence"/>
</dbReference>
<dbReference type="GO" id="GO:0016887">
    <property type="term" value="F:ATP hydrolysis activity"/>
    <property type="evidence" value="ECO:0007669"/>
    <property type="project" value="InterPro"/>
</dbReference>
<keyword evidence="4 5" id="KW-0067">ATP-binding</keyword>
<dbReference type="PROSITE" id="PS00674">
    <property type="entry name" value="AAA"/>
    <property type="match status" value="1"/>
</dbReference>
<dbReference type="GO" id="GO:0005737">
    <property type="term" value="C:cytoplasm"/>
    <property type="evidence" value="ECO:0007669"/>
    <property type="project" value="UniProtKB-SubCell"/>
</dbReference>
<dbReference type="InterPro" id="IPR003593">
    <property type="entry name" value="AAA+_ATPase"/>
</dbReference>
<evidence type="ECO:0000313" key="7">
    <source>
        <dbReference type="EMBL" id="KAF0488259.1"/>
    </source>
</evidence>
<evidence type="ECO:0000256" key="4">
    <source>
        <dbReference type="ARBA" id="ARBA00022840"/>
    </source>
</evidence>
<comment type="subcellular location">
    <subcellularLocation>
        <location evidence="1">Cytoplasm</location>
    </subcellularLocation>
</comment>